<keyword evidence="4" id="KW-1185">Reference proteome</keyword>
<evidence type="ECO:0000313" key="4">
    <source>
        <dbReference type="Proteomes" id="UP001596298"/>
    </source>
</evidence>
<dbReference type="InterPro" id="IPR016166">
    <property type="entry name" value="FAD-bd_PCMH"/>
</dbReference>
<evidence type="ECO:0000259" key="2">
    <source>
        <dbReference type="PROSITE" id="PS51387"/>
    </source>
</evidence>
<dbReference type="InterPro" id="IPR036318">
    <property type="entry name" value="FAD-bd_PCMH-like_sf"/>
</dbReference>
<organism evidence="3 4">
    <name type="scientific">Flexivirga alba</name>
    <dbReference type="NCBI Taxonomy" id="702742"/>
    <lineage>
        <taxon>Bacteria</taxon>
        <taxon>Bacillati</taxon>
        <taxon>Actinomycetota</taxon>
        <taxon>Actinomycetes</taxon>
        <taxon>Micrococcales</taxon>
        <taxon>Dermacoccaceae</taxon>
        <taxon>Flexivirga</taxon>
    </lineage>
</organism>
<comment type="caution">
    <text evidence="3">The sequence shown here is derived from an EMBL/GenBank/DDBJ whole genome shotgun (WGS) entry which is preliminary data.</text>
</comment>
<dbReference type="Pfam" id="PF04030">
    <property type="entry name" value="ALO"/>
    <property type="match status" value="1"/>
</dbReference>
<dbReference type="Proteomes" id="UP001596298">
    <property type="component" value="Unassembled WGS sequence"/>
</dbReference>
<dbReference type="InterPro" id="IPR016169">
    <property type="entry name" value="FAD-bd_PCMH_sub2"/>
</dbReference>
<proteinExistence type="predicted"/>
<dbReference type="InterPro" id="IPR007173">
    <property type="entry name" value="ALO_C"/>
</dbReference>
<dbReference type="EMBL" id="JBHSWH010000001">
    <property type="protein sequence ID" value="MFC6705112.1"/>
    <property type="molecule type" value="Genomic_DNA"/>
</dbReference>
<dbReference type="Gene3D" id="1.10.45.10">
    <property type="entry name" value="Vanillyl-alcohol Oxidase, Chain A, domain 4"/>
    <property type="match status" value="1"/>
</dbReference>
<protein>
    <submittedName>
        <fullName evidence="3">D-arabinono-1,4-lactone oxidase</fullName>
    </submittedName>
</protein>
<dbReference type="Gene3D" id="3.30.465.10">
    <property type="match status" value="1"/>
</dbReference>
<gene>
    <name evidence="3" type="ORF">ACFQDH_07490</name>
</gene>
<evidence type="ECO:0000313" key="3">
    <source>
        <dbReference type="EMBL" id="MFC6705112.1"/>
    </source>
</evidence>
<dbReference type="RefSeq" id="WP_382399956.1">
    <property type="nucleotide sequence ID" value="NZ_JBHSWH010000001.1"/>
</dbReference>
<dbReference type="PIRSF" id="PIRSF000136">
    <property type="entry name" value="LGO_GLO"/>
    <property type="match status" value="1"/>
</dbReference>
<evidence type="ECO:0000256" key="1">
    <source>
        <dbReference type="ARBA" id="ARBA00023002"/>
    </source>
</evidence>
<dbReference type="Gene3D" id="3.30.70.2520">
    <property type="match status" value="1"/>
</dbReference>
<dbReference type="PANTHER" id="PTHR43762">
    <property type="entry name" value="L-GULONOLACTONE OXIDASE"/>
    <property type="match status" value="1"/>
</dbReference>
<dbReference type="PANTHER" id="PTHR43762:SF1">
    <property type="entry name" value="D-ARABINONO-1,4-LACTONE OXIDASE"/>
    <property type="match status" value="1"/>
</dbReference>
<feature type="domain" description="FAD-binding PCMH-type" evidence="2">
    <location>
        <begin position="1"/>
        <end position="79"/>
    </location>
</feature>
<dbReference type="InterPro" id="IPR016171">
    <property type="entry name" value="Vanillyl_alc_oxidase_C-sub2"/>
</dbReference>
<dbReference type="InterPro" id="IPR010031">
    <property type="entry name" value="FAD_lactone_oxidase-like"/>
</dbReference>
<sequence>MPILGSIADQSVAGAIATGTHGSSLTHPNLSGLVRGVRLVDGTGAVLDLDEGDALLDAARVHLGALGIITRVRIQVVPAFSLREHIEWLPVGEVAAALPEISSSAEYTKVWWMPHTPKALVFRCERVPAPRNLLAVHADRFVDEKILHRTLLPAIFATQRWRSGWVPMFNRTAGRTLKKASRIGPSPLIFSTPMPARHTETEASVPLSSGGAAFDAARQVVDDAAVHVNFITELRFVKGDSGWLSPAYGGDVVQLGAYTAVLGHRDRYFEEFWRRMRELGARPHWGKELDHVADELRTLYPRFDDFTDARAQLDPDRMFTNPFLDKVLGS</sequence>
<name>A0ABW2ADY5_9MICO</name>
<dbReference type="SUPFAM" id="SSF56176">
    <property type="entry name" value="FAD-binding/transporter-associated domain-like"/>
    <property type="match status" value="1"/>
</dbReference>
<accession>A0ABW2ADY5</accession>
<dbReference type="PROSITE" id="PS51387">
    <property type="entry name" value="FAD_PCMH"/>
    <property type="match status" value="1"/>
</dbReference>
<reference evidence="4" key="1">
    <citation type="journal article" date="2019" name="Int. J. Syst. Evol. Microbiol.">
        <title>The Global Catalogue of Microorganisms (GCM) 10K type strain sequencing project: providing services to taxonomists for standard genome sequencing and annotation.</title>
        <authorList>
            <consortium name="The Broad Institute Genomics Platform"/>
            <consortium name="The Broad Institute Genome Sequencing Center for Infectious Disease"/>
            <person name="Wu L."/>
            <person name="Ma J."/>
        </authorList>
    </citation>
    <scope>NUCLEOTIDE SEQUENCE [LARGE SCALE GENOMIC DNA]</scope>
    <source>
        <strain evidence="4">CCUG 58127</strain>
    </source>
</reference>
<keyword evidence="1" id="KW-0560">Oxidoreductase</keyword>